<dbReference type="GO" id="GO:0008466">
    <property type="term" value="F:glycogenin glucosyltransferase activity"/>
    <property type="evidence" value="ECO:0007669"/>
    <property type="project" value="UniProtKB-EC"/>
</dbReference>
<feature type="compositionally biased region" description="Basic and acidic residues" evidence="14">
    <location>
        <begin position="442"/>
        <end position="455"/>
    </location>
</feature>
<evidence type="ECO:0000256" key="14">
    <source>
        <dbReference type="SAM" id="MobiDB-lite"/>
    </source>
</evidence>
<feature type="compositionally biased region" description="Acidic residues" evidence="14">
    <location>
        <begin position="853"/>
        <end position="866"/>
    </location>
</feature>
<comment type="caution">
    <text evidence="15">The sequence shown here is derived from an EMBL/GenBank/DDBJ whole genome shotgun (WGS) entry which is preliminary data.</text>
</comment>
<feature type="region of interest" description="Disordered" evidence="14">
    <location>
        <begin position="506"/>
        <end position="642"/>
    </location>
</feature>
<dbReference type="GO" id="GO:0005737">
    <property type="term" value="C:cytoplasm"/>
    <property type="evidence" value="ECO:0007669"/>
    <property type="project" value="UniProtKB-SubCell"/>
</dbReference>
<feature type="compositionally biased region" description="Basic and acidic residues" evidence="14">
    <location>
        <begin position="517"/>
        <end position="529"/>
    </location>
</feature>
<name>A0A8K0XNQ0_9AGAR</name>
<dbReference type="Gene3D" id="3.90.550.10">
    <property type="entry name" value="Spore Coat Polysaccharide Biosynthesis Protein SpsA, Chain A"/>
    <property type="match status" value="1"/>
</dbReference>
<feature type="region of interest" description="Disordered" evidence="14">
    <location>
        <begin position="814"/>
        <end position="899"/>
    </location>
</feature>
<feature type="compositionally biased region" description="Polar residues" evidence="14">
    <location>
        <begin position="657"/>
        <end position="678"/>
    </location>
</feature>
<feature type="compositionally biased region" description="Polar residues" evidence="14">
    <location>
        <begin position="581"/>
        <end position="598"/>
    </location>
</feature>
<feature type="region of interest" description="Disordered" evidence="14">
    <location>
        <begin position="655"/>
        <end position="680"/>
    </location>
</feature>
<gene>
    <name evidence="15" type="ORF">BXZ70DRAFT_287501</name>
</gene>
<evidence type="ECO:0000256" key="4">
    <source>
        <dbReference type="ARBA" id="ARBA00022679"/>
    </source>
</evidence>
<feature type="compositionally biased region" description="Basic and acidic residues" evidence="14">
    <location>
        <begin position="356"/>
        <end position="368"/>
    </location>
</feature>
<comment type="catalytic activity">
    <reaction evidence="12">
        <text>L-tyrosyl-[glycogenin] + UDP-alpha-D-glucose = alpha-D-glucosyl-L-tyrosyl-[glycogenin] + UDP + H(+)</text>
        <dbReference type="Rhea" id="RHEA:23360"/>
        <dbReference type="Rhea" id="RHEA-COMP:14604"/>
        <dbReference type="Rhea" id="RHEA-COMP:14605"/>
        <dbReference type="ChEBI" id="CHEBI:15378"/>
        <dbReference type="ChEBI" id="CHEBI:46858"/>
        <dbReference type="ChEBI" id="CHEBI:58223"/>
        <dbReference type="ChEBI" id="CHEBI:58885"/>
        <dbReference type="ChEBI" id="CHEBI:140573"/>
        <dbReference type="EC" id="2.4.1.186"/>
    </reaction>
</comment>
<dbReference type="FunFam" id="3.90.550.10:FF:000092">
    <property type="entry name" value="Glycogenin 2"/>
    <property type="match status" value="1"/>
</dbReference>
<dbReference type="InterPro" id="IPR002495">
    <property type="entry name" value="Glyco_trans_8"/>
</dbReference>
<dbReference type="AlphaFoldDB" id="A0A8K0XNQ0"/>
<evidence type="ECO:0000256" key="5">
    <source>
        <dbReference type="ARBA" id="ARBA00022723"/>
    </source>
</evidence>
<evidence type="ECO:0000256" key="6">
    <source>
        <dbReference type="ARBA" id="ARBA00023056"/>
    </source>
</evidence>
<dbReference type="GO" id="GO:0046872">
    <property type="term" value="F:metal ion binding"/>
    <property type="evidence" value="ECO:0007669"/>
    <property type="project" value="UniProtKB-KW"/>
</dbReference>
<protein>
    <recommendedName>
        <fullName evidence="10">glycogenin glucosyltransferase</fullName>
        <ecNumber evidence="10">2.4.1.186</ecNumber>
    </recommendedName>
</protein>
<dbReference type="OrthoDB" id="2014201at2759"/>
<sequence>MATPYAFVTLVSSDSYLPGALALVAALKELHPTPPSPPEVVFQTVCLVTPETVDVSSIKLLRKNFDLVVGVEIIEQLDVKGLQLLGRLDLNSVLTKLHIFRLTQYSKLIFLDADVLPVRPLSHLFNLQHEFSAVPDVGWPDIFNSGVMVLSPSEKKFEELVELLKTRGSWDGGDQGLLNEWRGNNWHRLSFIYNTTPTAAYTYAPAYERFGSQISAIHFIGPNKPWKSLPFRDPGQKLTEKSQVGPQQTYDYSSLLDRWFDVYDRHYRMATPVSRSNFEVQRYSAAWDDATSANTGNDSSISVASPIAGVYGLEDLRRIATQGYSSMESGGSGANYFAPSEGEYKSMPLEGRIDLMRPRREPSPDPAHHQLGASDNREQESLETPQQKQIDLPQGVEEMRMYTLPTPGPTEIPPAPYHHGHSLPPSETSTPYYGPPPVTYRGEQRRPVHQEEHGSLRPRLPLSQARANESDQYSSEFDTLAPRQQEWHQTKGHGHRLAHRLAVPGTEHQLQDSPRFPPHDPRHDVHEVHPYQPAHDTTDQPAPSDAHWQAQVRHQDTSSLKLQHSPLQRPHQHQPGHRTASHVQHQQLSGRLSPQRRSPVQHHALPHNHRVSPQHLPRSPSPPKLNWNPAVEPPPNTPPVSSAFPIDTYFPNIWDQPPSQNHDATHQTFSANPSTPQRKSPDVFFHPPPPANIPEQLLREGQYANVLGHAQTEASPDTPPGVPTPDRNKVKTVFPWEEKPRHAPRRAFPASDLPPPDKFIEAVKAFPPSRKSINHERPNLQLRTHSPPGGFPPQLSFSNAWDAVPSIQKYASNLLRPRQQSAPLPEVTDNGWRKRDKKEREKWQEQQDASSMDGDDEDEGESDGGESEGMSQSRKQRSRASSSAAAPIPAPSKGKKEYRMRGVQTLSPEMSSKAVQVTILREDGSLRPRTESSDGSLKKSVSVGIGGARTNGWHSFGQYQHTVNHAFPITCVTHWIKVTSNSGVTPNLLPAQGCLTHKRPISPQGSVAENESSSW</sequence>
<evidence type="ECO:0000256" key="7">
    <source>
        <dbReference type="ARBA" id="ARBA00023180"/>
    </source>
</evidence>
<feature type="compositionally biased region" description="Polar residues" evidence="14">
    <location>
        <begin position="465"/>
        <end position="477"/>
    </location>
</feature>
<evidence type="ECO:0000256" key="8">
    <source>
        <dbReference type="ARBA" id="ARBA00023211"/>
    </source>
</evidence>
<dbReference type="Proteomes" id="UP000813824">
    <property type="component" value="Unassembled WGS sequence"/>
</dbReference>
<dbReference type="GO" id="GO:0005978">
    <property type="term" value="P:glycogen biosynthetic process"/>
    <property type="evidence" value="ECO:0007669"/>
    <property type="project" value="UniProtKB-KW"/>
</dbReference>
<evidence type="ECO:0000256" key="12">
    <source>
        <dbReference type="ARBA" id="ARBA00052293"/>
    </source>
</evidence>
<feature type="compositionally biased region" description="Low complexity" evidence="14">
    <location>
        <begin position="868"/>
        <end position="887"/>
    </location>
</feature>
<keyword evidence="5" id="KW-0479">Metal-binding</keyword>
<feature type="compositionally biased region" description="Basic residues" evidence="14">
    <location>
        <begin position="570"/>
        <end position="580"/>
    </location>
</feature>
<evidence type="ECO:0000256" key="9">
    <source>
        <dbReference type="ARBA" id="ARBA00038162"/>
    </source>
</evidence>
<keyword evidence="4" id="KW-0808">Transferase</keyword>
<dbReference type="CDD" id="cd02537">
    <property type="entry name" value="GT8_Glycogenin"/>
    <property type="match status" value="1"/>
</dbReference>
<keyword evidence="3" id="KW-0963">Cytoplasm</keyword>
<evidence type="ECO:0000256" key="2">
    <source>
        <dbReference type="ARBA" id="ARBA00004496"/>
    </source>
</evidence>
<feature type="region of interest" description="Disordered" evidence="14">
    <location>
        <begin position="356"/>
        <end position="479"/>
    </location>
</feature>
<comment type="catalytic activity">
    <reaction evidence="11">
        <text>[1,4-alpha-D-glucosyl](n)-L-tyrosyl-[glycogenin] + UDP-alpha-D-glucose = [1,4-alpha-D-glucosyl](n+1)-L-tyrosyl-[glycogenin] + UDP + H(+)</text>
        <dbReference type="Rhea" id="RHEA:56560"/>
        <dbReference type="Rhea" id="RHEA-COMP:14606"/>
        <dbReference type="Rhea" id="RHEA-COMP:14607"/>
        <dbReference type="ChEBI" id="CHEBI:15378"/>
        <dbReference type="ChEBI" id="CHEBI:58223"/>
        <dbReference type="ChEBI" id="CHEBI:58885"/>
        <dbReference type="ChEBI" id="CHEBI:140574"/>
        <dbReference type="EC" id="2.4.1.186"/>
    </reaction>
</comment>
<dbReference type="SUPFAM" id="SSF53448">
    <property type="entry name" value="Nucleotide-diphospho-sugar transferases"/>
    <property type="match status" value="1"/>
</dbReference>
<dbReference type="InterPro" id="IPR029044">
    <property type="entry name" value="Nucleotide-diphossugar_trans"/>
</dbReference>
<feature type="compositionally biased region" description="Polar residues" evidence="14">
    <location>
        <begin position="1003"/>
        <end position="1015"/>
    </location>
</feature>
<keyword evidence="7" id="KW-0325">Glycoprotein</keyword>
<feature type="compositionally biased region" description="Pro residues" evidence="14">
    <location>
        <begin position="406"/>
        <end position="416"/>
    </location>
</feature>
<comment type="similarity">
    <text evidence="9">Belongs to the glycosyltransferase 8 family. Glycogenin subfamily.</text>
</comment>
<feature type="compositionally biased region" description="Polar residues" evidence="14">
    <location>
        <begin position="557"/>
        <end position="566"/>
    </location>
</feature>
<dbReference type="PANTHER" id="PTHR11183">
    <property type="entry name" value="GLYCOGENIN SUBFAMILY MEMBER"/>
    <property type="match status" value="1"/>
</dbReference>
<evidence type="ECO:0000256" key="10">
    <source>
        <dbReference type="ARBA" id="ARBA00038934"/>
    </source>
</evidence>
<accession>A0A8K0XNQ0</accession>
<reference evidence="15" key="1">
    <citation type="journal article" date="2021" name="New Phytol.">
        <title>Evolutionary innovations through gain and loss of genes in the ectomycorrhizal Boletales.</title>
        <authorList>
            <person name="Wu G."/>
            <person name="Miyauchi S."/>
            <person name="Morin E."/>
            <person name="Kuo A."/>
            <person name="Drula E."/>
            <person name="Varga T."/>
            <person name="Kohler A."/>
            <person name="Feng B."/>
            <person name="Cao Y."/>
            <person name="Lipzen A."/>
            <person name="Daum C."/>
            <person name="Hundley H."/>
            <person name="Pangilinan J."/>
            <person name="Johnson J."/>
            <person name="Barry K."/>
            <person name="LaButti K."/>
            <person name="Ng V."/>
            <person name="Ahrendt S."/>
            <person name="Min B."/>
            <person name="Choi I.G."/>
            <person name="Park H."/>
            <person name="Plett J.M."/>
            <person name="Magnuson J."/>
            <person name="Spatafora J.W."/>
            <person name="Nagy L.G."/>
            <person name="Henrissat B."/>
            <person name="Grigoriev I.V."/>
            <person name="Yang Z.L."/>
            <person name="Xu J."/>
            <person name="Martin F.M."/>
        </authorList>
    </citation>
    <scope>NUCLEOTIDE SEQUENCE</scope>
    <source>
        <strain evidence="15">KKN 215</strain>
    </source>
</reference>
<dbReference type="InterPro" id="IPR050587">
    <property type="entry name" value="GNT1/Glycosyltrans_8"/>
</dbReference>
<comment type="function">
    <text evidence="13">Self-glucosylating initiator of glycogen synthesis. It catalyzes the formation of a short alpha (1,4)-glucosyl chain covalently attached via a glucose 1-O-tyrosyl linkage to internal tyrosine residues and these chains act as primers for the elongation reaction catalyzed by glycogen synthase.</text>
</comment>
<evidence type="ECO:0000313" key="15">
    <source>
        <dbReference type="EMBL" id="KAH8099255.1"/>
    </source>
</evidence>
<evidence type="ECO:0000313" key="16">
    <source>
        <dbReference type="Proteomes" id="UP000813824"/>
    </source>
</evidence>
<dbReference type="Pfam" id="PF01501">
    <property type="entry name" value="Glyco_transf_8"/>
    <property type="match status" value="1"/>
</dbReference>
<organism evidence="15 16">
    <name type="scientific">Cristinia sonorae</name>
    <dbReference type="NCBI Taxonomy" id="1940300"/>
    <lineage>
        <taxon>Eukaryota</taxon>
        <taxon>Fungi</taxon>
        <taxon>Dikarya</taxon>
        <taxon>Basidiomycota</taxon>
        <taxon>Agaricomycotina</taxon>
        <taxon>Agaricomycetes</taxon>
        <taxon>Agaricomycetidae</taxon>
        <taxon>Agaricales</taxon>
        <taxon>Pleurotineae</taxon>
        <taxon>Stephanosporaceae</taxon>
        <taxon>Cristinia</taxon>
    </lineage>
</organism>
<proteinExistence type="inferred from homology"/>
<dbReference type="EC" id="2.4.1.186" evidence="10"/>
<evidence type="ECO:0000256" key="1">
    <source>
        <dbReference type="ARBA" id="ARBA00001936"/>
    </source>
</evidence>
<comment type="subcellular location">
    <subcellularLocation>
        <location evidence="2">Cytoplasm</location>
    </subcellularLocation>
</comment>
<keyword evidence="8" id="KW-0464">Manganese</keyword>
<evidence type="ECO:0000256" key="3">
    <source>
        <dbReference type="ARBA" id="ARBA00022490"/>
    </source>
</evidence>
<feature type="region of interest" description="Disordered" evidence="14">
    <location>
        <begin position="996"/>
        <end position="1015"/>
    </location>
</feature>
<keyword evidence="16" id="KW-1185">Reference proteome</keyword>
<dbReference type="EMBL" id="JAEVFJ010000020">
    <property type="protein sequence ID" value="KAH8099255.1"/>
    <property type="molecule type" value="Genomic_DNA"/>
</dbReference>
<comment type="cofactor">
    <cofactor evidence="1">
        <name>Mn(2+)</name>
        <dbReference type="ChEBI" id="CHEBI:29035"/>
    </cofactor>
</comment>
<evidence type="ECO:0000256" key="13">
    <source>
        <dbReference type="ARBA" id="ARBA00057883"/>
    </source>
</evidence>
<evidence type="ECO:0000256" key="11">
    <source>
        <dbReference type="ARBA" id="ARBA00050886"/>
    </source>
</evidence>
<keyword evidence="6" id="KW-0320">Glycogen biosynthesis</keyword>